<keyword evidence="13" id="KW-1185">Reference proteome</keyword>
<evidence type="ECO:0000256" key="6">
    <source>
        <dbReference type="ARBA" id="ARBA00022840"/>
    </source>
</evidence>
<name>B4SBH2_PELPB</name>
<dbReference type="PANTHER" id="PTHR44119:SF1">
    <property type="entry name" value="MAGNESIUM-CHELATASE SUBUNIT CHLH, CHLOROPLASTIC"/>
    <property type="match status" value="1"/>
</dbReference>
<evidence type="ECO:0000256" key="7">
    <source>
        <dbReference type="ARBA" id="ARBA00023171"/>
    </source>
</evidence>
<evidence type="ECO:0000256" key="5">
    <source>
        <dbReference type="ARBA" id="ARBA00022741"/>
    </source>
</evidence>
<reference evidence="12 13" key="1">
    <citation type="submission" date="2008-06" db="EMBL/GenBank/DDBJ databases">
        <title>Complete sequence of Pelodictyon phaeoclathratiforme BU-1.</title>
        <authorList>
            <consortium name="US DOE Joint Genome Institute"/>
            <person name="Lucas S."/>
            <person name="Copeland A."/>
            <person name="Lapidus A."/>
            <person name="Glavina del Rio T."/>
            <person name="Dalin E."/>
            <person name="Tice H."/>
            <person name="Bruce D."/>
            <person name="Goodwin L."/>
            <person name="Pitluck S."/>
            <person name="Schmutz J."/>
            <person name="Larimer F."/>
            <person name="Land M."/>
            <person name="Hauser L."/>
            <person name="Kyrpides N."/>
            <person name="Mikhailova N."/>
            <person name="Liu Z."/>
            <person name="Li T."/>
            <person name="Zhao F."/>
            <person name="Overmann J."/>
            <person name="Bryant D.A."/>
            <person name="Richardson P."/>
        </authorList>
    </citation>
    <scope>NUCLEOTIDE SEQUENCE [LARGE SCALE GENOMIC DNA]</scope>
    <source>
        <strain evidence="13">DSM 5477 / BU-1</strain>
    </source>
</reference>
<evidence type="ECO:0000256" key="2">
    <source>
        <dbReference type="ARBA" id="ARBA00012825"/>
    </source>
</evidence>
<keyword evidence="4 12" id="KW-0436">Ligase</keyword>
<feature type="domain" description="CobN/magnesium chelatase" evidence="10">
    <location>
        <begin position="164"/>
        <end position="1258"/>
    </location>
</feature>
<evidence type="ECO:0000259" key="10">
    <source>
        <dbReference type="Pfam" id="PF02514"/>
    </source>
</evidence>
<dbReference type="GO" id="GO:0015995">
    <property type="term" value="P:chlorophyll biosynthetic process"/>
    <property type="evidence" value="ECO:0007669"/>
    <property type="project" value="UniProtKB-KW"/>
</dbReference>
<dbReference type="InterPro" id="IPR003672">
    <property type="entry name" value="CobN/Mg_chltase"/>
</dbReference>
<dbReference type="AlphaFoldDB" id="B4SBH2"/>
<comment type="catalytic activity">
    <reaction evidence="9">
        <text>protoporphyrin IX + Mg(2+) + ATP + H2O = Mg-protoporphyrin IX + ADP + phosphate + 3 H(+)</text>
        <dbReference type="Rhea" id="RHEA:13961"/>
        <dbReference type="ChEBI" id="CHEBI:15377"/>
        <dbReference type="ChEBI" id="CHEBI:15378"/>
        <dbReference type="ChEBI" id="CHEBI:18420"/>
        <dbReference type="ChEBI" id="CHEBI:30616"/>
        <dbReference type="ChEBI" id="CHEBI:43474"/>
        <dbReference type="ChEBI" id="CHEBI:57306"/>
        <dbReference type="ChEBI" id="CHEBI:60492"/>
        <dbReference type="ChEBI" id="CHEBI:456216"/>
        <dbReference type="EC" id="6.6.1.1"/>
    </reaction>
</comment>
<dbReference type="EC" id="6.6.1.1" evidence="2"/>
<dbReference type="OrthoDB" id="9757976at2"/>
<dbReference type="STRING" id="324925.Ppha_1794"/>
<proteinExistence type="inferred from homology"/>
<evidence type="ECO:0000256" key="3">
    <source>
        <dbReference type="ARBA" id="ARBA00022531"/>
    </source>
</evidence>
<organism evidence="12 13">
    <name type="scientific">Pelodictyon phaeoclathratiforme (strain DSM 5477 / BU-1)</name>
    <dbReference type="NCBI Taxonomy" id="324925"/>
    <lineage>
        <taxon>Bacteria</taxon>
        <taxon>Pseudomonadati</taxon>
        <taxon>Chlorobiota</taxon>
        <taxon>Chlorobiia</taxon>
        <taxon>Chlorobiales</taxon>
        <taxon>Chlorobiaceae</taxon>
        <taxon>Chlorobium/Pelodictyon group</taxon>
        <taxon>Pelodictyon</taxon>
    </lineage>
</organism>
<comment type="similarity">
    <text evidence="1">Belongs to the Mg-chelatase subunit H family.</text>
</comment>
<dbReference type="EMBL" id="CP001110">
    <property type="protein sequence ID" value="ACF44026.1"/>
    <property type="molecule type" value="Genomic_DNA"/>
</dbReference>
<dbReference type="PANTHER" id="PTHR44119">
    <property type="entry name" value="MAGNESIUM-CHELATASE SUBUNIT CHLH, CHLOROPLASTIC"/>
    <property type="match status" value="1"/>
</dbReference>
<dbReference type="Proteomes" id="UP000002724">
    <property type="component" value="Chromosome"/>
</dbReference>
<keyword evidence="3" id="KW-0602">Photosynthesis</keyword>
<dbReference type="GO" id="GO:0015979">
    <property type="term" value="P:photosynthesis"/>
    <property type="evidence" value="ECO:0007669"/>
    <property type="project" value="UniProtKB-KW"/>
</dbReference>
<evidence type="ECO:0000259" key="11">
    <source>
        <dbReference type="Pfam" id="PF11965"/>
    </source>
</evidence>
<dbReference type="CDD" id="cd10150">
    <property type="entry name" value="CobN_like"/>
    <property type="match status" value="1"/>
</dbReference>
<evidence type="ECO:0000313" key="12">
    <source>
        <dbReference type="EMBL" id="ACF44026.1"/>
    </source>
</evidence>
<dbReference type="Pfam" id="PF11965">
    <property type="entry name" value="DUF3479"/>
    <property type="match status" value="1"/>
</dbReference>
<dbReference type="KEGG" id="pph:Ppha_1794"/>
<dbReference type="Pfam" id="PF02514">
    <property type="entry name" value="CobN-Mg_chel"/>
    <property type="match status" value="1"/>
</dbReference>
<evidence type="ECO:0000256" key="1">
    <source>
        <dbReference type="ARBA" id="ARBA00010851"/>
    </source>
</evidence>
<comment type="pathway">
    <text evidence="8">Porphyrin-containing compound metabolism.</text>
</comment>
<dbReference type="HOGENOM" id="CLU_002017_1_2_10"/>
<keyword evidence="5" id="KW-0547">Nucleotide-binding</keyword>
<dbReference type="NCBIfam" id="TIGR02025">
    <property type="entry name" value="BchH"/>
    <property type="match status" value="1"/>
</dbReference>
<feature type="domain" description="Magnesium chelatase subunit H N-terminal" evidence="11">
    <location>
        <begin position="6"/>
        <end position="161"/>
    </location>
</feature>
<accession>B4SBH2</accession>
<evidence type="ECO:0000256" key="8">
    <source>
        <dbReference type="ARBA" id="ARBA00023444"/>
    </source>
</evidence>
<dbReference type="GO" id="GO:0005524">
    <property type="term" value="F:ATP binding"/>
    <property type="evidence" value="ECO:0007669"/>
    <property type="project" value="UniProtKB-KW"/>
</dbReference>
<evidence type="ECO:0000256" key="9">
    <source>
        <dbReference type="ARBA" id="ARBA00048693"/>
    </source>
</evidence>
<sequence length="1280" mass="143768">MSNRRKIVAIVGLEQYNAGLWKKIKGLLSSEAELTQLSDVDLEKKHPEAARAIQEADCVFMSMINFKEQIDWFKKQLDQSSNEKTIFIFESMPEAMALTKVGNYSVGDGKAGMPDMVKKVAKMLVKGRDEDALYGYMKLMKIMRTILPLVPSKAKDFKNWLMVYSYWMQPTAENIANMFRLILREYFNEKVTVGAIVDVPNMGIYHPDAPAYFTDVKSYKNWLKKRGINIDKGQKIGLLFFRKHLLQEKTYIDNTIRVLEKRGIHLFPSFVMGVEGHVLVRDWLVKENIDLLVNMMGFGLVGGPAGSTKPGTAAEARHEIMTKLDVPYIVAQPLLTQGFESWKELGVSPMQMTFTYAIPEMDGAICPVILGALQDGKIETVPERIDRLAGVVSQWLRLRATANRDKKVAFIVYDYPPGLGKKASAALLDVPRTLLAALQRLKKEGYNVGQLPETADALFTALDQATDHQIKQHQPDALKVNYETFKTLTSSRERERIEERWQKFPGEIVPIGENDVFIGGIRFGNIFVGVQPRIGVQGDPMRLLFDKANTPHHQYIAFYRWISREFQAHAMVHVGMHGSVEWMPGLQTGLTGDCWPDALLGEVPHIYIYPVNNPSESTIAKRRGLATMVSHVVPPLSRAGLYKELPALKELLVDFRERNFSASASASPSGEVDASGFEEAIMQKAELLNLTDDCPRRESEGFTDYVSRLYIYISELENRLISNSLHVFGEASPLEAQIITVTETLKNRDEEAKTLPTLLMSASGKNGHFSSYAELTSRSRKGDEEAIRLREWVDTACRDFVQQVLFDRKNAAGAFSSITGGSRIPADYIPFVEQLMREGSMLLVALRDNTGELDSLMKVLNGRYISSGPGGDLVRDGINVLPSGRNIHSIDPWRIPSVLAFKRGTLIADSIVKKHLEENGGEYPETIAQVLWGLDTIKTKGEAVAVVIRLLGGEPSYDAFGKISHYSLVPLDRLRRPRIDVLMQLSPIFRDAFGLLMDQLDRLVKDAAKADEPVEMNYVKKHVDEALASGMEFETATARQFTQAPGAYGTYVDDMIEDSAWESENDLDDLFIRRNSSAYGGGRKGENESAILQKLLGSVDRVVHQVDSTEFGISDIDHYFSSSGSLQLAARRRNTKPGDVKLNYVESFTSDIKVDDAEKSLRIEYRSKLLNPKWFEGMLKHGHSGAGEISNRVTYMLGWDAVTKSVDDWVYKKTAETYALDPEMRERLATLNPQAIKNIVGRMLEAHGRGMWKADQNMIDELQEIYADLEDRLEGLTDDE</sequence>
<dbReference type="GO" id="GO:0016851">
    <property type="term" value="F:magnesium chelatase activity"/>
    <property type="evidence" value="ECO:0007669"/>
    <property type="project" value="UniProtKB-EC"/>
</dbReference>
<dbReference type="InterPro" id="IPR011771">
    <property type="entry name" value="BchH"/>
</dbReference>
<dbReference type="eggNOG" id="COG1429">
    <property type="taxonomic scope" value="Bacteria"/>
</dbReference>
<evidence type="ECO:0000256" key="4">
    <source>
        <dbReference type="ARBA" id="ARBA00022598"/>
    </source>
</evidence>
<dbReference type="InterPro" id="IPR022571">
    <property type="entry name" value="Mg_chelatase_H_N"/>
</dbReference>
<evidence type="ECO:0000313" key="13">
    <source>
        <dbReference type="Proteomes" id="UP000002724"/>
    </source>
</evidence>
<gene>
    <name evidence="12" type="ordered locus">Ppha_1794</name>
</gene>
<keyword evidence="6" id="KW-0067">ATP-binding</keyword>
<dbReference type="RefSeq" id="WP_012508513.1">
    <property type="nucleotide sequence ID" value="NC_011060.1"/>
</dbReference>
<protein>
    <recommendedName>
        <fullName evidence="2">magnesium chelatase</fullName>
        <ecNumber evidence="2">6.6.1.1</ecNumber>
    </recommendedName>
</protein>
<keyword evidence="7" id="KW-0149">Chlorophyll biosynthesis</keyword>